<evidence type="ECO:0000313" key="2">
    <source>
        <dbReference type="EMBL" id="QLQ34267.1"/>
    </source>
</evidence>
<keyword evidence="3" id="KW-1185">Reference proteome</keyword>
<accession>A0A7L6AZE0</accession>
<gene>
    <name evidence="2" type="ORF">HZT40_17025</name>
</gene>
<sequence length="124" mass="13228">MDNPVVGWVVIVEGAGQGISLPLGNGANTLGRNGNQRVMLDFGDTQISREIHAVITYDPKGHLFYLQNGSGVNLTYLQTETGSVPVLSPIVLEHGQYIQVGNTTLKFVALCGSGFAWDQLPSDA</sequence>
<feature type="domain" description="FHA" evidence="1">
    <location>
        <begin position="28"/>
        <end position="78"/>
    </location>
</feature>
<proteinExistence type="predicted"/>
<dbReference type="Pfam" id="PF00498">
    <property type="entry name" value="FHA"/>
    <property type="match status" value="1"/>
</dbReference>
<protein>
    <submittedName>
        <fullName evidence="2">FHA domain-containing protein</fullName>
    </submittedName>
</protein>
<dbReference type="InterPro" id="IPR008984">
    <property type="entry name" value="SMAD_FHA_dom_sf"/>
</dbReference>
<dbReference type="Proteomes" id="UP000510621">
    <property type="component" value="Chromosome"/>
</dbReference>
<dbReference type="InterPro" id="IPR000253">
    <property type="entry name" value="FHA_dom"/>
</dbReference>
<dbReference type="Gene3D" id="2.60.200.20">
    <property type="match status" value="1"/>
</dbReference>
<organism evidence="2 3">
    <name type="scientific">Candidatus Thiothrix singaporensis</name>
    <dbReference type="NCBI Taxonomy" id="2799669"/>
    <lineage>
        <taxon>Bacteria</taxon>
        <taxon>Pseudomonadati</taxon>
        <taxon>Pseudomonadota</taxon>
        <taxon>Gammaproteobacteria</taxon>
        <taxon>Thiotrichales</taxon>
        <taxon>Thiotrichaceae</taxon>
        <taxon>Thiothrix</taxon>
    </lineage>
</organism>
<reference evidence="2" key="1">
    <citation type="submission" date="2020-06" db="EMBL/GenBank/DDBJ databases">
        <title>Analysis procedures for assessing recovery of high quality, complete, closed genomes from Nanopore long read metagenome sequencing.</title>
        <authorList>
            <person name="Bessarab I."/>
            <person name="Arumugam K."/>
            <person name="Haryono M."/>
            <person name="Liu X."/>
            <person name="Roy S."/>
            <person name="Zuniga-Montanez R.E."/>
            <person name="Qiu G."/>
            <person name="Drautz-Moses D.I."/>
            <person name="Law Y.Y."/>
            <person name="Wuertz S."/>
            <person name="Lauro F.M."/>
            <person name="Huson D.H."/>
            <person name="Williams R.B."/>
        </authorList>
    </citation>
    <scope>NUCLEOTIDE SEQUENCE [LARGE SCALE GENOMIC DNA]</scope>
    <source>
        <strain evidence="2">SSD2</strain>
    </source>
</reference>
<dbReference type="PROSITE" id="PS50006">
    <property type="entry name" value="FHA_DOMAIN"/>
    <property type="match status" value="1"/>
</dbReference>
<dbReference type="AlphaFoldDB" id="A0A7L6AZE0"/>
<dbReference type="KEGG" id="this:HZT40_17025"/>
<evidence type="ECO:0000259" key="1">
    <source>
        <dbReference type="PROSITE" id="PS50006"/>
    </source>
</evidence>
<name>A0A7L6AZE0_9GAMM</name>
<dbReference type="EMBL" id="CP059265">
    <property type="protein sequence ID" value="QLQ34267.1"/>
    <property type="molecule type" value="Genomic_DNA"/>
</dbReference>
<evidence type="ECO:0000313" key="3">
    <source>
        <dbReference type="Proteomes" id="UP000510621"/>
    </source>
</evidence>
<dbReference type="SUPFAM" id="SSF49879">
    <property type="entry name" value="SMAD/FHA domain"/>
    <property type="match status" value="1"/>
</dbReference>
<dbReference type="CDD" id="cd00060">
    <property type="entry name" value="FHA"/>
    <property type="match status" value="1"/>
</dbReference>